<organism evidence="2 3">
    <name type="scientific">Ameca splendens</name>
    <dbReference type="NCBI Taxonomy" id="208324"/>
    <lineage>
        <taxon>Eukaryota</taxon>
        <taxon>Metazoa</taxon>
        <taxon>Chordata</taxon>
        <taxon>Craniata</taxon>
        <taxon>Vertebrata</taxon>
        <taxon>Euteleostomi</taxon>
        <taxon>Actinopterygii</taxon>
        <taxon>Neopterygii</taxon>
        <taxon>Teleostei</taxon>
        <taxon>Neoteleostei</taxon>
        <taxon>Acanthomorphata</taxon>
        <taxon>Ovalentaria</taxon>
        <taxon>Atherinomorphae</taxon>
        <taxon>Cyprinodontiformes</taxon>
        <taxon>Goodeidae</taxon>
        <taxon>Ameca</taxon>
    </lineage>
</organism>
<dbReference type="Proteomes" id="UP001469553">
    <property type="component" value="Unassembled WGS sequence"/>
</dbReference>
<feature type="compositionally biased region" description="Basic and acidic residues" evidence="1">
    <location>
        <begin position="158"/>
        <end position="169"/>
    </location>
</feature>
<sequence>MTLLCISQSSNQHPVHLILHRITFRRLAFKGPSAVFILACQLSSSLLHPTSTIFLHIYSWLPRSLAANPPPDEEQPILSSAKASCKRPSKTVTTRRDSGIECSSVGDEEEVLLIQSKSLIEKRTMSGVLEDYEDFEDDGDTDDEEAQLTSSKKPIQRRNTDKRHAKDDG</sequence>
<keyword evidence="3" id="KW-1185">Reference proteome</keyword>
<proteinExistence type="predicted"/>
<protein>
    <submittedName>
        <fullName evidence="2">Uncharacterized protein</fullName>
    </submittedName>
</protein>
<evidence type="ECO:0000256" key="1">
    <source>
        <dbReference type="SAM" id="MobiDB-lite"/>
    </source>
</evidence>
<feature type="non-terminal residue" evidence="2">
    <location>
        <position position="169"/>
    </location>
</feature>
<gene>
    <name evidence="2" type="ORF">AMECASPLE_018870</name>
</gene>
<feature type="region of interest" description="Disordered" evidence="1">
    <location>
        <begin position="131"/>
        <end position="169"/>
    </location>
</feature>
<feature type="compositionally biased region" description="Acidic residues" evidence="1">
    <location>
        <begin position="131"/>
        <end position="146"/>
    </location>
</feature>
<reference evidence="2 3" key="1">
    <citation type="submission" date="2021-06" db="EMBL/GenBank/DDBJ databases">
        <authorList>
            <person name="Palmer J.M."/>
        </authorList>
    </citation>
    <scope>NUCLEOTIDE SEQUENCE [LARGE SCALE GENOMIC DNA]</scope>
    <source>
        <strain evidence="2 3">AS_MEX2019</strain>
        <tissue evidence="2">Muscle</tissue>
    </source>
</reference>
<evidence type="ECO:0000313" key="2">
    <source>
        <dbReference type="EMBL" id="MEQ2284177.1"/>
    </source>
</evidence>
<accession>A0ABV0XRY8</accession>
<evidence type="ECO:0000313" key="3">
    <source>
        <dbReference type="Proteomes" id="UP001469553"/>
    </source>
</evidence>
<comment type="caution">
    <text evidence="2">The sequence shown here is derived from an EMBL/GenBank/DDBJ whole genome shotgun (WGS) entry which is preliminary data.</text>
</comment>
<dbReference type="EMBL" id="JAHRIP010010894">
    <property type="protein sequence ID" value="MEQ2284177.1"/>
    <property type="molecule type" value="Genomic_DNA"/>
</dbReference>
<name>A0ABV0XRY8_9TELE</name>